<reference evidence="2" key="1">
    <citation type="submission" date="2020-11" db="EMBL/GenBank/DDBJ databases">
        <authorList>
            <person name="Koelle M."/>
            <person name="Horta M.A.C."/>
            <person name="Nowrousian M."/>
            <person name="Ohm R.A."/>
            <person name="Benz P."/>
            <person name="Pilgard A."/>
        </authorList>
    </citation>
    <scope>NUCLEOTIDE SEQUENCE</scope>
    <source>
        <strain evidence="2">FPRL280</strain>
    </source>
</reference>
<dbReference type="AlphaFoldDB" id="A0A8H7P6U8"/>
<feature type="region of interest" description="Disordered" evidence="1">
    <location>
        <begin position="484"/>
        <end position="525"/>
    </location>
</feature>
<dbReference type="InterPro" id="IPR032675">
    <property type="entry name" value="LRR_dom_sf"/>
</dbReference>
<sequence>MEVDPPDAQHVAPSIHSIASTSDPTVESEERVLSSQITHMIIDEVYNLTGLNGVKTCSLVAGYGWLSICRGIIFRRLALTPLTDTKELYEIFTEERLLPFVRKLDIRGHLTYNAEGEEDTSGMGEDGLPDHSWITALVPFLQRLNYGPKITSIKLYDLDCGCMTSTTLQFLLSHFSSIARLHLSSVNFRNANQFIRILDSFPALRSLKVNRTEWGTLANATEGQLTKRAPLRLKTLRLGPTIGRYSPVTRWLCGQRELLVIEYAWIVWEYTELMDVVELIRVIAPSLKKLKYIQSITHSNSDSELMPSVREALNREFNTTEALGQMLSGSPFIFRREPETWDKNVGDRLEDDEPVDSDFVNQLMREWTVHRDEGEVLHQVMAHLAEAPIQNSAIPDLNMHLIWSRLAMASIKMFCQLVSVQARHVCLTLELEKLVPGETEWALVDDMLDAASMQGPTGGECVFELRFCGPLVQDLLIEGPRIEFEGGSEDEGVSEDEDDYADGGISEDEDGSQGEDDSQGEYASLTSVEQKLPIVHQRGIWIVSEADSTIRLTPWLTAQ</sequence>
<organism evidence="2 3">
    <name type="scientific">Rhodonia placenta</name>
    <dbReference type="NCBI Taxonomy" id="104341"/>
    <lineage>
        <taxon>Eukaryota</taxon>
        <taxon>Fungi</taxon>
        <taxon>Dikarya</taxon>
        <taxon>Basidiomycota</taxon>
        <taxon>Agaricomycotina</taxon>
        <taxon>Agaricomycetes</taxon>
        <taxon>Polyporales</taxon>
        <taxon>Adustoporiaceae</taxon>
        <taxon>Rhodonia</taxon>
    </lineage>
</organism>
<evidence type="ECO:0008006" key="4">
    <source>
        <dbReference type="Google" id="ProtNLM"/>
    </source>
</evidence>
<reference evidence="2" key="2">
    <citation type="journal article" name="Front. Microbiol.">
        <title>Degradative Capacity of Two Strains of Rhodonia placenta: From Phenotype to Genotype.</title>
        <authorList>
            <person name="Kolle M."/>
            <person name="Horta M.A.C."/>
            <person name="Nowrousian M."/>
            <person name="Ohm R.A."/>
            <person name="Benz J.P."/>
            <person name="Pilgard A."/>
        </authorList>
    </citation>
    <scope>NUCLEOTIDE SEQUENCE</scope>
    <source>
        <strain evidence="2">FPRL280</strain>
    </source>
</reference>
<dbReference type="Gene3D" id="3.80.10.10">
    <property type="entry name" value="Ribonuclease Inhibitor"/>
    <property type="match status" value="1"/>
</dbReference>
<evidence type="ECO:0000256" key="1">
    <source>
        <dbReference type="SAM" id="MobiDB-lite"/>
    </source>
</evidence>
<protein>
    <recommendedName>
        <fullName evidence="4">F-box domain-containing protein</fullName>
    </recommendedName>
</protein>
<evidence type="ECO:0000313" key="2">
    <source>
        <dbReference type="EMBL" id="KAF9818261.1"/>
    </source>
</evidence>
<comment type="caution">
    <text evidence="2">The sequence shown here is derived from an EMBL/GenBank/DDBJ whole genome shotgun (WGS) entry which is preliminary data.</text>
</comment>
<dbReference type="EMBL" id="JADOXO010000032">
    <property type="protein sequence ID" value="KAF9818261.1"/>
    <property type="molecule type" value="Genomic_DNA"/>
</dbReference>
<evidence type="ECO:0000313" key="3">
    <source>
        <dbReference type="Proteomes" id="UP000639403"/>
    </source>
</evidence>
<proteinExistence type="predicted"/>
<accession>A0A8H7P6U8</accession>
<gene>
    <name evidence="2" type="ORF">IEO21_02889</name>
</gene>
<dbReference type="Proteomes" id="UP000639403">
    <property type="component" value="Unassembled WGS sequence"/>
</dbReference>
<feature type="compositionally biased region" description="Acidic residues" evidence="1">
    <location>
        <begin position="486"/>
        <end position="519"/>
    </location>
</feature>
<name>A0A8H7P6U8_9APHY</name>